<dbReference type="Proteomes" id="UP000789860">
    <property type="component" value="Unassembled WGS sequence"/>
</dbReference>
<sequence>SKKKNTNSSLTDTDYINTKEDSDFLNNSVLPNEDSDFLNDSVLPNEDSDFLNNSVLPNEDSNFFTESVLQYKSSESCVELKAKVIIKIENSSTLIPGK</sequence>
<protein>
    <submittedName>
        <fullName evidence="1">1118_t:CDS:1</fullName>
    </submittedName>
</protein>
<organism evidence="1 2">
    <name type="scientific">Scutellospora calospora</name>
    <dbReference type="NCBI Taxonomy" id="85575"/>
    <lineage>
        <taxon>Eukaryota</taxon>
        <taxon>Fungi</taxon>
        <taxon>Fungi incertae sedis</taxon>
        <taxon>Mucoromycota</taxon>
        <taxon>Glomeromycotina</taxon>
        <taxon>Glomeromycetes</taxon>
        <taxon>Diversisporales</taxon>
        <taxon>Gigasporaceae</taxon>
        <taxon>Scutellospora</taxon>
    </lineage>
</organism>
<dbReference type="EMBL" id="CAJVPM010006194">
    <property type="protein sequence ID" value="CAG8532454.1"/>
    <property type="molecule type" value="Genomic_DNA"/>
</dbReference>
<proteinExistence type="predicted"/>
<accession>A0ACA9LKT9</accession>
<feature type="non-terminal residue" evidence="1">
    <location>
        <position position="1"/>
    </location>
</feature>
<comment type="caution">
    <text evidence="1">The sequence shown here is derived from an EMBL/GenBank/DDBJ whole genome shotgun (WGS) entry which is preliminary data.</text>
</comment>
<name>A0ACA9LKT9_9GLOM</name>
<reference evidence="1" key="1">
    <citation type="submission" date="2021-06" db="EMBL/GenBank/DDBJ databases">
        <authorList>
            <person name="Kallberg Y."/>
            <person name="Tangrot J."/>
            <person name="Rosling A."/>
        </authorList>
    </citation>
    <scope>NUCLEOTIDE SEQUENCE</scope>
    <source>
        <strain evidence="1">AU212A</strain>
    </source>
</reference>
<keyword evidence="2" id="KW-1185">Reference proteome</keyword>
<evidence type="ECO:0000313" key="1">
    <source>
        <dbReference type="EMBL" id="CAG8532454.1"/>
    </source>
</evidence>
<evidence type="ECO:0000313" key="2">
    <source>
        <dbReference type="Proteomes" id="UP000789860"/>
    </source>
</evidence>
<gene>
    <name evidence="1" type="ORF">SCALOS_LOCUS4511</name>
</gene>